<dbReference type="Proteomes" id="UP000219338">
    <property type="component" value="Unassembled WGS sequence"/>
</dbReference>
<dbReference type="EMBL" id="FUEG01000041">
    <property type="protein sequence ID" value="SJL17159.1"/>
    <property type="molecule type" value="Genomic_DNA"/>
</dbReference>
<dbReference type="OrthoDB" id="3222453at2759"/>
<feature type="region of interest" description="Disordered" evidence="1">
    <location>
        <begin position="574"/>
        <end position="636"/>
    </location>
</feature>
<evidence type="ECO:0000313" key="2">
    <source>
        <dbReference type="EMBL" id="SJL17159.1"/>
    </source>
</evidence>
<protein>
    <submittedName>
        <fullName evidence="2">Uncharacterized protein</fullName>
    </submittedName>
</protein>
<dbReference type="AlphaFoldDB" id="A0A284S811"/>
<feature type="compositionally biased region" description="Polar residues" evidence="1">
    <location>
        <begin position="333"/>
        <end position="349"/>
    </location>
</feature>
<feature type="region of interest" description="Disordered" evidence="1">
    <location>
        <begin position="326"/>
        <end position="349"/>
    </location>
</feature>
<reference evidence="3" key="1">
    <citation type="journal article" date="2017" name="Nat. Ecol. Evol.">
        <title>Genome expansion and lineage-specific genetic innovations in the forest pathogenic fungi Armillaria.</title>
        <authorList>
            <person name="Sipos G."/>
            <person name="Prasanna A.N."/>
            <person name="Walter M.C."/>
            <person name="O'Connor E."/>
            <person name="Balint B."/>
            <person name="Krizsan K."/>
            <person name="Kiss B."/>
            <person name="Hess J."/>
            <person name="Varga T."/>
            <person name="Slot J."/>
            <person name="Riley R."/>
            <person name="Boka B."/>
            <person name="Rigling D."/>
            <person name="Barry K."/>
            <person name="Lee J."/>
            <person name="Mihaltcheva S."/>
            <person name="LaButti K."/>
            <person name="Lipzen A."/>
            <person name="Waldron R."/>
            <person name="Moloney N.M."/>
            <person name="Sperisen C."/>
            <person name="Kredics L."/>
            <person name="Vagvoelgyi C."/>
            <person name="Patrignani A."/>
            <person name="Fitzpatrick D."/>
            <person name="Nagy I."/>
            <person name="Doyle S."/>
            <person name="Anderson J.B."/>
            <person name="Grigoriev I.V."/>
            <person name="Gueldener U."/>
            <person name="Muensterkoetter M."/>
            <person name="Nagy L.G."/>
        </authorList>
    </citation>
    <scope>NUCLEOTIDE SEQUENCE [LARGE SCALE GENOMIC DNA]</scope>
    <source>
        <strain evidence="3">C18/9</strain>
    </source>
</reference>
<evidence type="ECO:0000313" key="3">
    <source>
        <dbReference type="Proteomes" id="UP000219338"/>
    </source>
</evidence>
<name>A0A284S811_ARMOS</name>
<sequence length="636" mass="70456">MAEQRAPAIYIPLMLGLGHGFPLWFPDLDSNLPAAYRASGTRVGDLGYITDDGGFAYLFNVCAPADDAINIGRVPPNFKPLEIPGHDSPDRVWQGAYPRRSALTTSHVRQTAISLEASAQGSIISSISGGAGFEFSCSSTQAAILVLPDGGERHESNFLGLFHECASENALHWYQHFNGPGQRREIRNGSLYLVTGFDKCSSWGTACYHFPNDNYSVSLRFLIAGMGEFAGTISHRWEVQAGVHQRNHQCDTISDPVLANQTVFLRGYSISVRDKNMGLTRWFRSGKSPVQIFQNKTGNTKGPPIISSIPYGVESTSEGFRHDASIKDADMQGKSTENNSEAYASTSEDNGYQVETYAERFPMRSEQVLNPSAKINEYILQNCPTAHVAITHDEQWMKFRDEDPDEDPDVEPGSTSFAPLDAESIRYIIENSDISLSNGCAILETKTDTQPPVYKEWTSIEEELDQSISTSTRKIPISSMRRRPAESEVDGMDEEILTDDSFIQGKPKYKEQHNARATGARSRKRKMLHQDELEESVRRSTMEKEIWKTRALTLRQLLQSHGMSCPDFEDISSSVKVPMSTPPTLREVKERSEHGSSENFVSSPSVVKGRASSLKPSPVQSSPERPGVVRLAQGSG</sequence>
<organism evidence="2 3">
    <name type="scientific">Armillaria ostoyae</name>
    <name type="common">Armillaria root rot fungus</name>
    <dbReference type="NCBI Taxonomy" id="47428"/>
    <lineage>
        <taxon>Eukaryota</taxon>
        <taxon>Fungi</taxon>
        <taxon>Dikarya</taxon>
        <taxon>Basidiomycota</taxon>
        <taxon>Agaricomycotina</taxon>
        <taxon>Agaricomycetes</taxon>
        <taxon>Agaricomycetidae</taxon>
        <taxon>Agaricales</taxon>
        <taxon>Marasmiineae</taxon>
        <taxon>Physalacriaceae</taxon>
        <taxon>Armillaria</taxon>
    </lineage>
</organism>
<gene>
    <name evidence="2" type="ORF">ARMOST_20703</name>
</gene>
<accession>A0A284S811</accession>
<feature type="compositionally biased region" description="Basic and acidic residues" evidence="1">
    <location>
        <begin position="586"/>
        <end position="596"/>
    </location>
</feature>
<feature type="region of interest" description="Disordered" evidence="1">
    <location>
        <begin position="509"/>
        <end position="536"/>
    </location>
</feature>
<dbReference type="CDD" id="cd12193">
    <property type="entry name" value="bZIP_GCN4"/>
    <property type="match status" value="1"/>
</dbReference>
<proteinExistence type="predicted"/>
<evidence type="ECO:0000256" key="1">
    <source>
        <dbReference type="SAM" id="MobiDB-lite"/>
    </source>
</evidence>
<keyword evidence="3" id="KW-1185">Reference proteome</keyword>
<dbReference type="STRING" id="47428.A0A284S811"/>
<feature type="region of interest" description="Disordered" evidence="1">
    <location>
        <begin position="469"/>
        <end position="490"/>
    </location>
</feature>
<feature type="compositionally biased region" description="Polar residues" evidence="1">
    <location>
        <begin position="614"/>
        <end position="623"/>
    </location>
</feature>
<dbReference type="OMA" id="HECASEN"/>